<dbReference type="Proteomes" id="UP000027222">
    <property type="component" value="Unassembled WGS sequence"/>
</dbReference>
<protein>
    <submittedName>
        <fullName evidence="1">Uncharacterized protein</fullName>
    </submittedName>
</protein>
<proteinExistence type="predicted"/>
<dbReference type="EMBL" id="KL142372">
    <property type="protein sequence ID" value="KDR80392.1"/>
    <property type="molecule type" value="Genomic_DNA"/>
</dbReference>
<keyword evidence="2" id="KW-1185">Reference proteome</keyword>
<accession>A0A067TDH2</accession>
<evidence type="ECO:0000313" key="2">
    <source>
        <dbReference type="Proteomes" id="UP000027222"/>
    </source>
</evidence>
<reference evidence="2" key="1">
    <citation type="journal article" date="2014" name="Proc. Natl. Acad. Sci. U.S.A.">
        <title>Extensive sampling of basidiomycete genomes demonstrates inadequacy of the white-rot/brown-rot paradigm for wood decay fungi.</title>
        <authorList>
            <person name="Riley R."/>
            <person name="Salamov A.A."/>
            <person name="Brown D.W."/>
            <person name="Nagy L.G."/>
            <person name="Floudas D."/>
            <person name="Held B.W."/>
            <person name="Levasseur A."/>
            <person name="Lombard V."/>
            <person name="Morin E."/>
            <person name="Otillar R."/>
            <person name="Lindquist E.A."/>
            <person name="Sun H."/>
            <person name="LaButti K.M."/>
            <person name="Schmutz J."/>
            <person name="Jabbour D."/>
            <person name="Luo H."/>
            <person name="Baker S.E."/>
            <person name="Pisabarro A.G."/>
            <person name="Walton J.D."/>
            <person name="Blanchette R.A."/>
            <person name="Henrissat B."/>
            <person name="Martin F."/>
            <person name="Cullen D."/>
            <person name="Hibbett D.S."/>
            <person name="Grigoriev I.V."/>
        </authorList>
    </citation>
    <scope>NUCLEOTIDE SEQUENCE [LARGE SCALE GENOMIC DNA]</scope>
    <source>
        <strain evidence="2">CBS 339.88</strain>
    </source>
</reference>
<evidence type="ECO:0000313" key="1">
    <source>
        <dbReference type="EMBL" id="KDR80392.1"/>
    </source>
</evidence>
<dbReference type="HOGENOM" id="CLU_2320565_0_0_1"/>
<sequence>MSRILAFLPYHGSDPLELEFATTHIHLSIHLSITLRVPSAEDTVICARLSVLNRGDHDFTKSARYFNYYDVPAATDKTRAVANGANKLPMWKPCFPFYA</sequence>
<gene>
    <name evidence="1" type="ORF">GALMADRAFT_242804</name>
</gene>
<dbReference type="AlphaFoldDB" id="A0A067TDH2"/>
<name>A0A067TDH2_GALM3</name>
<organism evidence="1 2">
    <name type="scientific">Galerina marginata (strain CBS 339.88)</name>
    <dbReference type="NCBI Taxonomy" id="685588"/>
    <lineage>
        <taxon>Eukaryota</taxon>
        <taxon>Fungi</taxon>
        <taxon>Dikarya</taxon>
        <taxon>Basidiomycota</taxon>
        <taxon>Agaricomycotina</taxon>
        <taxon>Agaricomycetes</taxon>
        <taxon>Agaricomycetidae</taxon>
        <taxon>Agaricales</taxon>
        <taxon>Agaricineae</taxon>
        <taxon>Strophariaceae</taxon>
        <taxon>Galerina</taxon>
    </lineage>
</organism>